<dbReference type="InterPro" id="IPR032789">
    <property type="entry name" value="T2SS-T3SS_pil_N"/>
</dbReference>
<evidence type="ECO:0000259" key="4">
    <source>
        <dbReference type="Pfam" id="PF13629"/>
    </source>
</evidence>
<dbReference type="InterPro" id="IPR050810">
    <property type="entry name" value="Bact_Secretion_Sys_Channel"/>
</dbReference>
<evidence type="ECO:0000259" key="3">
    <source>
        <dbReference type="Pfam" id="PF00263"/>
    </source>
</evidence>
<keyword evidence="2" id="KW-0732">Signal</keyword>
<gene>
    <name evidence="5" type="ORF">IPMB12_06180</name>
</gene>
<dbReference type="GO" id="GO:0015627">
    <property type="term" value="C:type II protein secretion system complex"/>
    <property type="evidence" value="ECO:0007669"/>
    <property type="project" value="TreeGrafter"/>
</dbReference>
<proteinExistence type="inferred from homology"/>
<evidence type="ECO:0000256" key="2">
    <source>
        <dbReference type="SAM" id="SignalP"/>
    </source>
</evidence>
<evidence type="ECO:0000256" key="1">
    <source>
        <dbReference type="RuleBase" id="RU004003"/>
    </source>
</evidence>
<protein>
    <submittedName>
        <fullName evidence="5">Tight adherence secretin RcpA</fullName>
    </submittedName>
</protein>
<dbReference type="AlphaFoldDB" id="A0A6G9IBV7"/>
<dbReference type="EMBL" id="CP050253">
    <property type="protein sequence ID" value="QIQ21309.1"/>
    <property type="molecule type" value="Genomic_DNA"/>
</dbReference>
<name>A0A6G9IBV7_9GAMM</name>
<keyword evidence="6" id="KW-1185">Reference proteome</keyword>
<dbReference type="InterPro" id="IPR004846">
    <property type="entry name" value="T2SS/T3SS_dom"/>
</dbReference>
<accession>A0A6G9IBV7</accession>
<dbReference type="Pfam" id="PF13629">
    <property type="entry name" value="T2SS-T3SS_pil_N"/>
    <property type="match status" value="1"/>
</dbReference>
<dbReference type="Pfam" id="PF00263">
    <property type="entry name" value="Secretin"/>
    <property type="match status" value="1"/>
</dbReference>
<comment type="similarity">
    <text evidence="1">Belongs to the bacterial secretin family.</text>
</comment>
<organism evidence="5 6">
    <name type="scientific">Zophobihabitans entericus</name>
    <dbReference type="NCBI Taxonomy" id="1635327"/>
    <lineage>
        <taxon>Bacteria</taxon>
        <taxon>Pseudomonadati</taxon>
        <taxon>Pseudomonadota</taxon>
        <taxon>Gammaproteobacteria</taxon>
        <taxon>Orbales</taxon>
        <taxon>Orbaceae</taxon>
        <taxon>Zophobihabitans</taxon>
    </lineage>
</organism>
<reference evidence="5 6" key="1">
    <citation type="submission" date="2020-03" db="EMBL/GenBank/DDBJ databases">
        <title>Complete genome sequence of Orbus sp. IPMB12 (BCRC 80908).</title>
        <authorList>
            <person name="Lo W.-S."/>
            <person name="Chang T.-H."/>
            <person name="Kuo C.-H."/>
        </authorList>
    </citation>
    <scope>NUCLEOTIDE SEQUENCE [LARGE SCALE GENOMIC DNA]</scope>
    <source>
        <strain evidence="5 6">IPMB12</strain>
    </source>
</reference>
<feature type="signal peptide" evidence="2">
    <location>
        <begin position="1"/>
        <end position="26"/>
    </location>
</feature>
<dbReference type="InParanoid" id="A0A6G9IBV7"/>
<evidence type="ECO:0000313" key="5">
    <source>
        <dbReference type="EMBL" id="QIQ21309.1"/>
    </source>
</evidence>
<dbReference type="PANTHER" id="PTHR30332">
    <property type="entry name" value="PROBABLE GENERAL SECRETION PATHWAY PROTEIN D"/>
    <property type="match status" value="1"/>
</dbReference>
<dbReference type="Proteomes" id="UP000501168">
    <property type="component" value="Chromosome"/>
</dbReference>
<feature type="domain" description="Pilus formation protein N-terminal" evidence="4">
    <location>
        <begin position="27"/>
        <end position="95"/>
    </location>
</feature>
<dbReference type="InterPro" id="IPR001775">
    <property type="entry name" value="GspD/PilQ"/>
</dbReference>
<dbReference type="RefSeq" id="WP_166915993.1">
    <property type="nucleotide sequence ID" value="NZ_CP050253.1"/>
</dbReference>
<evidence type="ECO:0000313" key="6">
    <source>
        <dbReference type="Proteomes" id="UP000501168"/>
    </source>
</evidence>
<feature type="chain" id="PRO_5026339660" evidence="2">
    <location>
        <begin position="27"/>
        <end position="471"/>
    </location>
</feature>
<feature type="domain" description="Type II/III secretion system secretin-like" evidence="3">
    <location>
        <begin position="258"/>
        <end position="416"/>
    </location>
</feature>
<sequence>MASNWRSYFSVFIGTVLLFSSMTASAAVFYLKPGQSKTIKSDEVLGTVFVSNPEIADYRVVGDNTVTLFAKNRGYADFVIYGKDDQILASHSVEVDPIVPDLHYRIKREFPESNIRISSFVGSGISQEKASYLLSGTVPDDLTRERIYAIVGSSVGDPSNDREEKTDYAGNDVFFMYHRRYDNIIDKIQITKNNQVNVKLTLVEVSKQFTDTLGIEWQNLTLDSIISGGTNISSVGTFNLLGLKHGFDINNVSTIIRAVQNDELAKILAEPNLTVLSGETASFLVGGEIPIVTRGSDDNSSSITYKEYGIKLDLGAQISSDTIRLLIGNEFSSVSGSYSFNDYQIPTLTTRRTRSTIEVKDGDSFIISGLVSEHDVESLTRVPFISDIPILGALARSTSTSRNKTELVVFATVKLVNPASSFENAYIPSFERTDYRNIFFNYNNNHDKQGRLEFPITNESESFLGRVGFLE</sequence>
<dbReference type="KEGG" id="orb:IPMB12_06180"/>
<dbReference type="PANTHER" id="PTHR30332:SF17">
    <property type="entry name" value="TYPE IV PILIATION SYSTEM PROTEIN DR_0774-RELATED"/>
    <property type="match status" value="1"/>
</dbReference>
<dbReference type="PRINTS" id="PR00811">
    <property type="entry name" value="BCTERIALGSPD"/>
</dbReference>
<dbReference type="GO" id="GO:0009306">
    <property type="term" value="P:protein secretion"/>
    <property type="evidence" value="ECO:0007669"/>
    <property type="project" value="InterPro"/>
</dbReference>